<dbReference type="GO" id="GO:0003677">
    <property type="term" value="F:DNA binding"/>
    <property type="evidence" value="ECO:0007669"/>
    <property type="project" value="UniProtKB-KW"/>
</dbReference>
<dbReference type="InterPro" id="IPR036390">
    <property type="entry name" value="WH_DNA-bd_sf"/>
</dbReference>
<comment type="similarity">
    <text evidence="1">Belongs to the BlaI transcriptional regulatory family.</text>
</comment>
<reference evidence="5" key="2">
    <citation type="submission" date="2021-04" db="EMBL/GenBank/DDBJ databases">
        <authorList>
            <person name="Gilroy R."/>
        </authorList>
    </citation>
    <scope>NUCLEOTIDE SEQUENCE</scope>
    <source>
        <strain evidence="5">CHK160-9182</strain>
    </source>
</reference>
<dbReference type="InterPro" id="IPR036388">
    <property type="entry name" value="WH-like_DNA-bd_sf"/>
</dbReference>
<dbReference type="Pfam" id="PF03965">
    <property type="entry name" value="Penicillinase_R"/>
    <property type="match status" value="1"/>
</dbReference>
<dbReference type="NCBIfam" id="TIGR02698">
    <property type="entry name" value="CopY_TcrY"/>
    <property type="match status" value="1"/>
</dbReference>
<reference evidence="5" key="1">
    <citation type="journal article" date="2021" name="PeerJ">
        <title>Extensive microbial diversity within the chicken gut microbiome revealed by metagenomics and culture.</title>
        <authorList>
            <person name="Gilroy R."/>
            <person name="Ravi A."/>
            <person name="Getino M."/>
            <person name="Pursley I."/>
            <person name="Horton D.L."/>
            <person name="Alikhan N.F."/>
            <person name="Baker D."/>
            <person name="Gharbi K."/>
            <person name="Hall N."/>
            <person name="Watson M."/>
            <person name="Adriaenssens E.M."/>
            <person name="Foster-Nyarko E."/>
            <person name="Jarju S."/>
            <person name="Secka A."/>
            <person name="Antonio M."/>
            <person name="Oren A."/>
            <person name="Chaudhuri R.R."/>
            <person name="La Ragione R."/>
            <person name="Hildebrand F."/>
            <person name="Pallen M.J."/>
        </authorList>
    </citation>
    <scope>NUCLEOTIDE SEQUENCE</scope>
    <source>
        <strain evidence="5">CHK160-9182</strain>
    </source>
</reference>
<evidence type="ECO:0000313" key="6">
    <source>
        <dbReference type="Proteomes" id="UP000823934"/>
    </source>
</evidence>
<name>A0A9D1Q6Z4_9GAMM</name>
<comment type="caution">
    <text evidence="5">The sequence shown here is derived from an EMBL/GenBank/DDBJ whole genome shotgun (WGS) entry which is preliminary data.</text>
</comment>
<organism evidence="5 6">
    <name type="scientific">Candidatus Ignatzschineria merdigallinarum</name>
    <dbReference type="NCBI Taxonomy" id="2838621"/>
    <lineage>
        <taxon>Bacteria</taxon>
        <taxon>Pseudomonadati</taxon>
        <taxon>Pseudomonadota</taxon>
        <taxon>Gammaproteobacteria</taxon>
        <taxon>Cardiobacteriales</taxon>
        <taxon>Ignatzschineriaceae</taxon>
        <taxon>Ignatzschineria</taxon>
    </lineage>
</organism>
<evidence type="ECO:0000256" key="1">
    <source>
        <dbReference type="ARBA" id="ARBA00011046"/>
    </source>
</evidence>
<accession>A0A9D1Q6Z4</accession>
<dbReference type="GO" id="GO:0045892">
    <property type="term" value="P:negative regulation of DNA-templated transcription"/>
    <property type="evidence" value="ECO:0007669"/>
    <property type="project" value="InterPro"/>
</dbReference>
<evidence type="ECO:0000256" key="3">
    <source>
        <dbReference type="ARBA" id="ARBA00023125"/>
    </source>
</evidence>
<dbReference type="InterPro" id="IPR005650">
    <property type="entry name" value="BlaI_family"/>
</dbReference>
<evidence type="ECO:0000256" key="4">
    <source>
        <dbReference type="ARBA" id="ARBA00023163"/>
    </source>
</evidence>
<dbReference type="EMBL" id="DXHP01000125">
    <property type="protein sequence ID" value="HIW06777.1"/>
    <property type="molecule type" value="Genomic_DNA"/>
</dbReference>
<proteinExistence type="inferred from homology"/>
<dbReference type="Gene3D" id="1.10.10.10">
    <property type="entry name" value="Winged helix-like DNA-binding domain superfamily/Winged helix DNA-binding domain"/>
    <property type="match status" value="1"/>
</dbReference>
<dbReference type="PIRSF" id="PIRSF019455">
    <property type="entry name" value="CopR_AtkY"/>
    <property type="match status" value="1"/>
</dbReference>
<keyword evidence="4" id="KW-0804">Transcription</keyword>
<evidence type="ECO:0000256" key="2">
    <source>
        <dbReference type="ARBA" id="ARBA00023015"/>
    </source>
</evidence>
<dbReference type="InterPro" id="IPR014071">
    <property type="entry name" value="Cu_transp_CopY/TcrY"/>
</dbReference>
<dbReference type="AlphaFoldDB" id="A0A9D1Q6Z4"/>
<gene>
    <name evidence="5" type="ORF">H9889_05570</name>
</gene>
<dbReference type="SUPFAM" id="SSF46785">
    <property type="entry name" value="Winged helix' DNA-binding domain"/>
    <property type="match status" value="1"/>
</dbReference>
<dbReference type="Proteomes" id="UP000823934">
    <property type="component" value="Unassembled WGS sequence"/>
</dbReference>
<sequence>MERIEITPSEWEVMRVLWANGELGSSDIVTVLQKKREWKPTTTKTLLSRLVAKGYVDTKSVGNRYLYRPTIEESMAWDDAAKDLFSYICSRNRAKKLARLIDARELSHEDIKLLEATLMQAKAKSVTDIACDCFKGQCCCHLQQS</sequence>
<keyword evidence="3" id="KW-0238">DNA-binding</keyword>
<protein>
    <submittedName>
        <fullName evidence="5">CopY/TcrY family copper transport repressor</fullName>
    </submittedName>
</protein>
<keyword evidence="2" id="KW-0805">Transcription regulation</keyword>
<evidence type="ECO:0000313" key="5">
    <source>
        <dbReference type="EMBL" id="HIW06777.1"/>
    </source>
</evidence>